<dbReference type="OrthoDB" id="6429307at2759"/>
<dbReference type="PANTHER" id="PTHR46060:SF1">
    <property type="entry name" value="MARINER MOS1 TRANSPOSASE-LIKE PROTEIN"/>
    <property type="match status" value="1"/>
</dbReference>
<accession>A0A087U3E5</accession>
<name>A0A087U3E5_STEMI</name>
<reference evidence="1 2" key="1">
    <citation type="submission" date="2013-11" db="EMBL/GenBank/DDBJ databases">
        <title>Genome sequencing of Stegodyphus mimosarum.</title>
        <authorList>
            <person name="Bechsgaard J."/>
        </authorList>
    </citation>
    <scope>NUCLEOTIDE SEQUENCE [LARGE SCALE GENOMIC DNA]</scope>
</reference>
<dbReference type="Gene3D" id="3.30.420.10">
    <property type="entry name" value="Ribonuclease H-like superfamily/Ribonuclease H"/>
    <property type="match status" value="1"/>
</dbReference>
<dbReference type="PANTHER" id="PTHR46060">
    <property type="entry name" value="MARINER MOS1 TRANSPOSASE-LIKE PROTEIN"/>
    <property type="match status" value="1"/>
</dbReference>
<protein>
    <recommendedName>
        <fullName evidence="3">Mos1 transposase HTH domain-containing protein</fullName>
    </recommendedName>
</protein>
<evidence type="ECO:0000313" key="1">
    <source>
        <dbReference type="EMBL" id="KFM71884.1"/>
    </source>
</evidence>
<dbReference type="InterPro" id="IPR036397">
    <property type="entry name" value="RNaseH_sf"/>
</dbReference>
<dbReference type="InterPro" id="IPR052709">
    <property type="entry name" value="Transposase-MT_Hybrid"/>
</dbReference>
<dbReference type="Proteomes" id="UP000054359">
    <property type="component" value="Unassembled WGS sequence"/>
</dbReference>
<dbReference type="EMBL" id="KK117975">
    <property type="protein sequence ID" value="KFM71884.1"/>
    <property type="molecule type" value="Genomic_DNA"/>
</dbReference>
<gene>
    <name evidence="1" type="ORF">X975_12733</name>
</gene>
<feature type="non-terminal residue" evidence="1">
    <location>
        <position position="199"/>
    </location>
</feature>
<evidence type="ECO:0000313" key="2">
    <source>
        <dbReference type="Proteomes" id="UP000054359"/>
    </source>
</evidence>
<evidence type="ECO:0008006" key="3">
    <source>
        <dbReference type="Google" id="ProtNLM"/>
    </source>
</evidence>
<organism evidence="1 2">
    <name type="scientific">Stegodyphus mimosarum</name>
    <name type="common">African social velvet spider</name>
    <dbReference type="NCBI Taxonomy" id="407821"/>
    <lineage>
        <taxon>Eukaryota</taxon>
        <taxon>Metazoa</taxon>
        <taxon>Ecdysozoa</taxon>
        <taxon>Arthropoda</taxon>
        <taxon>Chelicerata</taxon>
        <taxon>Arachnida</taxon>
        <taxon>Araneae</taxon>
        <taxon>Araneomorphae</taxon>
        <taxon>Entelegynae</taxon>
        <taxon>Eresoidea</taxon>
        <taxon>Eresidae</taxon>
        <taxon>Stegodyphus</taxon>
    </lineage>
</organism>
<proteinExistence type="predicted"/>
<sequence length="199" mass="22955">MIREAFNDEALARVSVFRWHKAFKEGRENVEDIEREGRPSTSVTETMINTTAVIIKEDRRITVRQLHALLNISVGSIHSVMAEHLQLKRACARWIPKLLTPEQMQHRVDVCTEWKERQEQEGDNFLKRIITADEAWLYHYDPTMKQQSSESKHPSSPTPKKAKTVKSVMNIYNSSHNIFCTTCSLWKSAFEADAQAADV</sequence>
<keyword evidence="2" id="KW-1185">Reference proteome</keyword>
<dbReference type="AlphaFoldDB" id="A0A087U3E5"/>
<dbReference type="OMA" id="REDANDQ"/>
<dbReference type="GO" id="GO:0003676">
    <property type="term" value="F:nucleic acid binding"/>
    <property type="evidence" value="ECO:0007669"/>
    <property type="project" value="InterPro"/>
</dbReference>